<reference evidence="2" key="1">
    <citation type="submission" date="2020-10" db="EMBL/GenBank/DDBJ databases">
        <title>High-Quality Genome Resource of Clonostachys rosea strain S41 by Oxford Nanopore Long-Read Sequencing.</title>
        <authorList>
            <person name="Wang H."/>
        </authorList>
    </citation>
    <scope>NUCLEOTIDE SEQUENCE</scope>
    <source>
        <strain evidence="2">S41</strain>
    </source>
</reference>
<dbReference type="AlphaFoldDB" id="A0A8H7NGS6"/>
<accession>A0A8H7NGS6</accession>
<dbReference type="Proteomes" id="UP000616885">
    <property type="component" value="Unassembled WGS sequence"/>
</dbReference>
<keyword evidence="1" id="KW-1133">Transmembrane helix</keyword>
<organism evidence="2 3">
    <name type="scientific">Bionectria ochroleuca</name>
    <name type="common">Gliocladium roseum</name>
    <dbReference type="NCBI Taxonomy" id="29856"/>
    <lineage>
        <taxon>Eukaryota</taxon>
        <taxon>Fungi</taxon>
        <taxon>Dikarya</taxon>
        <taxon>Ascomycota</taxon>
        <taxon>Pezizomycotina</taxon>
        <taxon>Sordariomycetes</taxon>
        <taxon>Hypocreomycetidae</taxon>
        <taxon>Hypocreales</taxon>
        <taxon>Bionectriaceae</taxon>
        <taxon>Clonostachys</taxon>
    </lineage>
</organism>
<keyword evidence="1" id="KW-0812">Transmembrane</keyword>
<name>A0A8H7NGS6_BIOOC</name>
<evidence type="ECO:0000256" key="1">
    <source>
        <dbReference type="SAM" id="Phobius"/>
    </source>
</evidence>
<gene>
    <name evidence="2" type="ORF">IM811_011085</name>
</gene>
<sequence length="149" mass="16359">MVPAYEYDSPANVQEIYKNGEADGYNYTPVIQDLFWKNRSSNRNRSSNNTIQDSQVSGGKVSAGAIAGATIGGVAVVVLIVAGIIWLLRRRREQDSNPMTLPTGHFKEPSNQSLPPYRQVISEAGVPIMELNSTPVSEMDGRQSLHNRV</sequence>
<comment type="caution">
    <text evidence="2">The sequence shown here is derived from an EMBL/GenBank/DDBJ whole genome shotgun (WGS) entry which is preliminary data.</text>
</comment>
<dbReference type="EMBL" id="JADCTT010000003">
    <property type="protein sequence ID" value="KAF9755644.1"/>
    <property type="molecule type" value="Genomic_DNA"/>
</dbReference>
<feature type="transmembrane region" description="Helical" evidence="1">
    <location>
        <begin position="65"/>
        <end position="88"/>
    </location>
</feature>
<keyword evidence="1" id="KW-0472">Membrane</keyword>
<proteinExistence type="predicted"/>
<evidence type="ECO:0008006" key="4">
    <source>
        <dbReference type="Google" id="ProtNLM"/>
    </source>
</evidence>
<protein>
    <recommendedName>
        <fullName evidence="4">1,3-beta-glucanosyltransferase</fullName>
    </recommendedName>
</protein>
<dbReference type="CDD" id="cd12087">
    <property type="entry name" value="TM_EGFR-like"/>
    <property type="match status" value="1"/>
</dbReference>
<evidence type="ECO:0000313" key="3">
    <source>
        <dbReference type="Proteomes" id="UP000616885"/>
    </source>
</evidence>
<evidence type="ECO:0000313" key="2">
    <source>
        <dbReference type="EMBL" id="KAF9755644.1"/>
    </source>
</evidence>